<evidence type="ECO:0000256" key="1">
    <source>
        <dbReference type="SAM" id="MobiDB-lite"/>
    </source>
</evidence>
<gene>
    <name evidence="2" type="ORF">Tci_612400</name>
</gene>
<proteinExistence type="predicted"/>
<feature type="region of interest" description="Disordered" evidence="1">
    <location>
        <begin position="1"/>
        <end position="20"/>
    </location>
</feature>
<sequence length="114" mass="12928">MADHSQKWHDGTSSRNTCSSTDIDGLAAIVSKLDNLRCDMKKQKENIHAILVGCQICKGPHLDKECPLNEEVKQVKEVMYHEFGRPAAFNRSNGAIFRVSLMRYYTRTDNQTPS</sequence>
<accession>A0A699JK19</accession>
<feature type="compositionally biased region" description="Basic and acidic residues" evidence="1">
    <location>
        <begin position="1"/>
        <end position="12"/>
    </location>
</feature>
<reference evidence="2" key="1">
    <citation type="journal article" date="2019" name="Sci. Rep.">
        <title>Draft genome of Tanacetum cinerariifolium, the natural source of mosquito coil.</title>
        <authorList>
            <person name="Yamashiro T."/>
            <person name="Shiraishi A."/>
            <person name="Satake H."/>
            <person name="Nakayama K."/>
        </authorList>
    </citation>
    <scope>NUCLEOTIDE SEQUENCE</scope>
</reference>
<evidence type="ECO:0008006" key="3">
    <source>
        <dbReference type="Google" id="ProtNLM"/>
    </source>
</evidence>
<evidence type="ECO:0000313" key="2">
    <source>
        <dbReference type="EMBL" id="GFA40428.1"/>
    </source>
</evidence>
<dbReference type="EMBL" id="BKCJ010418133">
    <property type="protein sequence ID" value="GFA40428.1"/>
    <property type="molecule type" value="Genomic_DNA"/>
</dbReference>
<name>A0A699JK19_TANCI</name>
<comment type="caution">
    <text evidence="2">The sequence shown here is derived from an EMBL/GenBank/DDBJ whole genome shotgun (WGS) entry which is preliminary data.</text>
</comment>
<organism evidence="2">
    <name type="scientific">Tanacetum cinerariifolium</name>
    <name type="common">Dalmatian daisy</name>
    <name type="synonym">Chrysanthemum cinerariifolium</name>
    <dbReference type="NCBI Taxonomy" id="118510"/>
    <lineage>
        <taxon>Eukaryota</taxon>
        <taxon>Viridiplantae</taxon>
        <taxon>Streptophyta</taxon>
        <taxon>Embryophyta</taxon>
        <taxon>Tracheophyta</taxon>
        <taxon>Spermatophyta</taxon>
        <taxon>Magnoliopsida</taxon>
        <taxon>eudicotyledons</taxon>
        <taxon>Gunneridae</taxon>
        <taxon>Pentapetalae</taxon>
        <taxon>asterids</taxon>
        <taxon>campanulids</taxon>
        <taxon>Asterales</taxon>
        <taxon>Asteraceae</taxon>
        <taxon>Asteroideae</taxon>
        <taxon>Anthemideae</taxon>
        <taxon>Anthemidinae</taxon>
        <taxon>Tanacetum</taxon>
    </lineage>
</organism>
<dbReference type="AlphaFoldDB" id="A0A699JK19"/>
<protein>
    <recommendedName>
        <fullName evidence="3">Eukaryotic translation initiation factor 3 subunit G N-terminal domain-containing protein</fullName>
    </recommendedName>
</protein>